<evidence type="ECO:0000313" key="4">
    <source>
        <dbReference type="Proteomes" id="UP000075903"/>
    </source>
</evidence>
<dbReference type="PANTHER" id="PTHR15895">
    <property type="entry name" value="IMMEDIATE EARLY RESPONSE GENE"/>
    <property type="match status" value="1"/>
</dbReference>
<dbReference type="Pfam" id="PF05760">
    <property type="entry name" value="IER"/>
    <property type="match status" value="1"/>
</dbReference>
<feature type="compositionally biased region" description="Low complexity" evidence="2">
    <location>
        <begin position="12"/>
        <end position="21"/>
    </location>
</feature>
<dbReference type="Proteomes" id="UP000075903">
    <property type="component" value="Unassembled WGS sequence"/>
</dbReference>
<sequence>MLIWERLVNERQQQQQQQQHPLRPPPPSPAVRCGATGPYTDPTANGCSSGRPIAAAPKTASKIETMAEAQRLIGISLAKIAQSRVCRGGVSLHKNLLVATVLQKARYIFMEEAYHIVHGHYLQQQQQQQQQQHHHQQLMQEQQNAAYLLAGHCDGSPADDGGCDDDCSNNNNNNSKCSSGLEEEEEKQQQQQLLAARCSPVEELVDPVEEEDGATTTLSYDCDTTNTTTILPTTIGSLGPLEPLNMCRNNGSPSAAAAAPAGDTHEQADEEEEEEEKQTSTCQDVAAHLFLLPALAPWIGAPEDNKENIGSSFSFLPAAASPFHYHHDEEEEEQEEEDEEEEEEENTCQDLSCHRRKQEAADHQPELARKQLESAVRSKGALRYFDLDDRRTARHERRRRRHRTEGDDEQQTFPSVPAKRRRSSDWDRSAVELPDQQAATDDRIHPIPLLSAKRLKTIDNQQQQPRPLTPALCPQPQFYSSPHETICPGDAETLSACVNQQLEAENLSTSGGGGGGSNTAPAEEPEVEQQQHPEETDAAAPAPAPSVESIDRITSLVSIFSFGNLSRSVSTPDVFCAAQAQKDARPDAGGSLLSSQLQHHGQRGYLTMTV</sequence>
<organism evidence="3 4">
    <name type="scientific">Anopheles merus</name>
    <name type="common">Mosquito</name>
    <dbReference type="NCBI Taxonomy" id="30066"/>
    <lineage>
        <taxon>Eukaryota</taxon>
        <taxon>Metazoa</taxon>
        <taxon>Ecdysozoa</taxon>
        <taxon>Arthropoda</taxon>
        <taxon>Hexapoda</taxon>
        <taxon>Insecta</taxon>
        <taxon>Pterygota</taxon>
        <taxon>Neoptera</taxon>
        <taxon>Endopterygota</taxon>
        <taxon>Diptera</taxon>
        <taxon>Nematocera</taxon>
        <taxon>Culicoidea</taxon>
        <taxon>Culicidae</taxon>
        <taxon>Anophelinae</taxon>
        <taxon>Anopheles</taxon>
    </lineage>
</organism>
<feature type="region of interest" description="Disordered" evidence="2">
    <location>
        <begin position="326"/>
        <end position="367"/>
    </location>
</feature>
<dbReference type="STRING" id="30066.A0A182UPH6"/>
<feature type="compositionally biased region" description="Acidic residues" evidence="2">
    <location>
        <begin position="329"/>
        <end position="347"/>
    </location>
</feature>
<feature type="compositionally biased region" description="Basic and acidic residues" evidence="2">
    <location>
        <begin position="358"/>
        <end position="367"/>
    </location>
</feature>
<feature type="region of interest" description="Disordered" evidence="2">
    <location>
        <begin position="248"/>
        <end position="282"/>
    </location>
</feature>
<feature type="region of interest" description="Disordered" evidence="2">
    <location>
        <begin position="8"/>
        <end position="50"/>
    </location>
</feature>
<dbReference type="VEuPathDB" id="VectorBase:AMEM21_006401"/>
<feature type="compositionally biased region" description="Low complexity" evidence="2">
    <location>
        <begin position="249"/>
        <end position="262"/>
    </location>
</feature>
<feature type="compositionally biased region" description="Basic residues" evidence="2">
    <location>
        <begin position="393"/>
        <end position="403"/>
    </location>
</feature>
<evidence type="ECO:0000256" key="1">
    <source>
        <dbReference type="ARBA" id="ARBA00006186"/>
    </source>
</evidence>
<dbReference type="AlphaFoldDB" id="A0A182UPH6"/>
<protein>
    <submittedName>
        <fullName evidence="3">Uncharacterized protein</fullName>
    </submittedName>
</protein>
<name>A0A182UPH6_ANOME</name>
<dbReference type="InterPro" id="IPR008653">
    <property type="entry name" value="IER"/>
</dbReference>
<dbReference type="EnsemblMetazoa" id="AMEM001412-RA">
    <property type="protein sequence ID" value="AMEM001412-PA"/>
    <property type="gene ID" value="AMEM001412"/>
</dbReference>
<keyword evidence="4" id="KW-1185">Reference proteome</keyword>
<reference evidence="3" key="1">
    <citation type="submission" date="2020-05" db="UniProtKB">
        <authorList>
            <consortium name="EnsemblMetazoa"/>
        </authorList>
    </citation>
    <scope>IDENTIFICATION</scope>
    <source>
        <strain evidence="3">MAF</strain>
    </source>
</reference>
<feature type="region of interest" description="Disordered" evidence="2">
    <location>
        <begin position="393"/>
        <end position="446"/>
    </location>
</feature>
<evidence type="ECO:0000256" key="2">
    <source>
        <dbReference type="SAM" id="MobiDB-lite"/>
    </source>
</evidence>
<comment type="similarity">
    <text evidence="1">Belongs to the IER family.</text>
</comment>
<evidence type="ECO:0000313" key="3">
    <source>
        <dbReference type="EnsemblMetazoa" id="AMEM001412-PA"/>
    </source>
</evidence>
<accession>A0A182UPH6</accession>
<feature type="region of interest" description="Disordered" evidence="2">
    <location>
        <begin position="506"/>
        <end position="546"/>
    </location>
</feature>
<proteinExistence type="inferred from homology"/>
<dbReference type="VEuPathDB" id="VectorBase:AMEM001412"/>